<accession>A0A6L6IMJ7</accession>
<reference evidence="2 3" key="1">
    <citation type="submission" date="2019-11" db="EMBL/GenBank/DDBJ databases">
        <title>Escherichia alba sp. nov. isolated from the gut of plastic-eating superworms Zophobas atratus.</title>
        <authorList>
            <person name="Yang Y."/>
        </authorList>
    </citation>
    <scope>NUCLEOTIDE SEQUENCE [LARGE SCALE GENOMIC DNA]</scope>
    <source>
        <strain evidence="3">BIT-B35</strain>
    </source>
</reference>
<feature type="chain" id="PRO_5026692609" evidence="1">
    <location>
        <begin position="20"/>
        <end position="682"/>
    </location>
</feature>
<dbReference type="Pfam" id="PF06674">
    <property type="entry name" value="DUF1176"/>
    <property type="match status" value="1"/>
</dbReference>
<keyword evidence="3" id="KW-1185">Reference proteome</keyword>
<dbReference type="AlphaFoldDB" id="A0A6L6IMJ7"/>
<dbReference type="InterPro" id="IPR009560">
    <property type="entry name" value="DUF1176"/>
</dbReference>
<proteinExistence type="predicted"/>
<evidence type="ECO:0000256" key="1">
    <source>
        <dbReference type="SAM" id="SignalP"/>
    </source>
</evidence>
<evidence type="ECO:0000313" key="2">
    <source>
        <dbReference type="EMBL" id="MTH47107.1"/>
    </source>
</evidence>
<name>A0A6L6IMJ7_9ENTR</name>
<keyword evidence="1" id="KW-0732">Signal</keyword>
<dbReference type="Proteomes" id="UP000477739">
    <property type="component" value="Unassembled WGS sequence"/>
</dbReference>
<evidence type="ECO:0000313" key="3">
    <source>
        <dbReference type="Proteomes" id="UP000477739"/>
    </source>
</evidence>
<gene>
    <name evidence="2" type="ORF">GJV78_12740</name>
</gene>
<feature type="signal peptide" evidence="1">
    <location>
        <begin position="1"/>
        <end position="19"/>
    </location>
</feature>
<sequence>MRLLPCALAAIFFSAPLFAAPLSGFSFAHKDWEVVCDNTGTCRAAGYGTHTGEVSVLLTRRAGPGQEVKGVVTFAQTQAPLQNGARVELFIDDRSNKTLTAKDAEHFRFDHRQLSALIQALTHDRKIEISLNGERKTLSSAGANAVFLKIDEYQQRIGTRNALLRKGEAGDEHVLQASPAPVILTAPVILSADESPLTPEQRQKIAPKIAAQSAECEDLENPPQLTLTRLDKTHSLLKGMCWRAAYNMGYALWLVDNGLSATPQLVTTDAIHYADGKITFYNKGRGMADCVSGEEWVWDGKSFVRSLAYRTGDCREITSGGTWMLPEFVSRTEPRNAKETDATALKLLQYAITEQQKTTPQLDLHKIIEQFPLTGQITAFDLSYAEGSPQPATKPSDDISNDEWLAFSQSAISAESEHGQVSFVLVDLDNDGKRDLIINSYAGGTGLFSYTGVLRRSGGKFLPVVEDNDDFGVTGALFSENGRGANQWGQWVRINGQVYALWFNGVFGEDNVYLLRPFSADDKVPVITIRYRYAFNTIDTAQEEYAALPALNEKDKSALLKTLETMQDRLLKDLPPDQPATAICPIPKGTSAEEAERYYSGVAGHYTIETVALIPVWLHEQCYIGTVFSHYGFYSAGVDATVVLKSPREEEDIIGSYAISGLRYVSSIKSSRAYREGDNGVM</sequence>
<organism evidence="2 3">
    <name type="scientific">Intestinirhabdus alba</name>
    <dbReference type="NCBI Taxonomy" id="2899544"/>
    <lineage>
        <taxon>Bacteria</taxon>
        <taxon>Pseudomonadati</taxon>
        <taxon>Pseudomonadota</taxon>
        <taxon>Gammaproteobacteria</taxon>
        <taxon>Enterobacterales</taxon>
        <taxon>Enterobacteriaceae</taxon>
        <taxon>Intestinirhabdus</taxon>
    </lineage>
</organism>
<comment type="caution">
    <text evidence="2">The sequence shown here is derived from an EMBL/GenBank/DDBJ whole genome shotgun (WGS) entry which is preliminary data.</text>
</comment>
<dbReference type="OrthoDB" id="6183301at2"/>
<dbReference type="EMBL" id="WMJZ01000016">
    <property type="protein sequence ID" value="MTH47107.1"/>
    <property type="molecule type" value="Genomic_DNA"/>
</dbReference>
<dbReference type="RefSeq" id="WP_155108712.1">
    <property type="nucleotide sequence ID" value="NZ_WMJZ01000016.1"/>
</dbReference>
<protein>
    <submittedName>
        <fullName evidence="2">DUF1176 domain-containing protein</fullName>
    </submittedName>
</protein>